<name>A0A7X0G0I6_9ACTN</name>
<proteinExistence type="predicted"/>
<accession>A0A7X0G0I6</accession>
<evidence type="ECO:0000313" key="1">
    <source>
        <dbReference type="EMBL" id="MBB6396475.1"/>
    </source>
</evidence>
<sequence length="80" mass="9070">MRMMGVSWVAAASMSPEISRRPVTAQIEREFSGVVAWYGTVTQAWWAVVRVRGKHLLVEAKSPSELREAIVTARGWTWPR</sequence>
<dbReference type="AlphaFoldDB" id="A0A7X0G0I6"/>
<comment type="caution">
    <text evidence="1">The sequence shown here is derived from an EMBL/GenBank/DDBJ whole genome shotgun (WGS) entry which is preliminary data.</text>
</comment>
<dbReference type="EMBL" id="JACHMQ010000001">
    <property type="protein sequence ID" value="MBB6396475.1"/>
    <property type="molecule type" value="Genomic_DNA"/>
</dbReference>
<dbReference type="RefSeq" id="WP_185026177.1">
    <property type="nucleotide sequence ID" value="NZ_JACHMQ010000001.1"/>
</dbReference>
<reference evidence="1 2" key="1">
    <citation type="submission" date="2020-08" db="EMBL/GenBank/DDBJ databases">
        <title>Sequencing the genomes of 1000 actinobacteria strains.</title>
        <authorList>
            <person name="Klenk H.-P."/>
        </authorList>
    </citation>
    <scope>NUCLEOTIDE SEQUENCE [LARGE SCALE GENOMIC DNA]</scope>
    <source>
        <strain evidence="1 2">DSM 43675</strain>
    </source>
</reference>
<gene>
    <name evidence="1" type="ORF">BKA00_003389</name>
</gene>
<dbReference type="Proteomes" id="UP000546324">
    <property type="component" value="Unassembled WGS sequence"/>
</dbReference>
<protein>
    <submittedName>
        <fullName evidence="1">Uncharacterized protein</fullName>
    </submittedName>
</protein>
<organism evidence="1 2">
    <name type="scientific">Actinomadura coerulea</name>
    <dbReference type="NCBI Taxonomy" id="46159"/>
    <lineage>
        <taxon>Bacteria</taxon>
        <taxon>Bacillati</taxon>
        <taxon>Actinomycetota</taxon>
        <taxon>Actinomycetes</taxon>
        <taxon>Streptosporangiales</taxon>
        <taxon>Thermomonosporaceae</taxon>
        <taxon>Actinomadura</taxon>
    </lineage>
</organism>
<evidence type="ECO:0000313" key="2">
    <source>
        <dbReference type="Proteomes" id="UP000546324"/>
    </source>
</evidence>
<keyword evidence="2" id="KW-1185">Reference proteome</keyword>